<dbReference type="PANTHER" id="PTHR45168:SF1">
    <property type="entry name" value="DNAJ HOMOLOG SUBFAMILY B MEMBER 2"/>
    <property type="match status" value="1"/>
</dbReference>
<dbReference type="Pfam" id="PF00226">
    <property type="entry name" value="DnaJ"/>
    <property type="match status" value="1"/>
</dbReference>
<sequence length="333" mass="36493">MLYYEILEISQSATEDEIKKAYKKLALRWHPDKNGGSAEAVEKPCVRTEKRQLYDRYGESGLSGAGVRDEAPEYAYAHQRPFQFQSPEEIFRQFFGGRDPFADFFGSSSIYNDNFGFPPRSRGSGFRTTVSDPFEGDPFFGDSAFEHGFGGIGGGRTGSTFSESGMLYGGGSATSFSFSSSSSAFGGGGSSTTTKMTSRIVNGRNMTTKVTEIRDAQGIKVIEDFPDGTRRVTLNGVEQSNLVEGGGSGPGGGFMYVTGTEPSTGSHSVQFQNTFDGFGSQQQQQQQQQQQFYDPYGIQEQQQPQQQRENFPPRSSTFPPPQQRPYPGQGSQD</sequence>
<dbReference type="CDD" id="cd06257">
    <property type="entry name" value="DnaJ"/>
    <property type="match status" value="1"/>
</dbReference>
<dbReference type="InterPro" id="IPR036869">
    <property type="entry name" value="J_dom_sf"/>
</dbReference>
<dbReference type="EMBL" id="RBNJ01003077">
    <property type="protein sequence ID" value="RUS31324.1"/>
    <property type="molecule type" value="Genomic_DNA"/>
</dbReference>
<feature type="compositionally biased region" description="Low complexity" evidence="1">
    <location>
        <begin position="281"/>
        <end position="291"/>
    </location>
</feature>
<dbReference type="SMART" id="SM00271">
    <property type="entry name" value="DnaJ"/>
    <property type="match status" value="1"/>
</dbReference>
<name>A0A433QNH4_9FUNG</name>
<dbReference type="PROSITE" id="PS50076">
    <property type="entry name" value="DNAJ_2"/>
    <property type="match status" value="1"/>
</dbReference>
<comment type="caution">
    <text evidence="3">The sequence shown here is derived from an EMBL/GenBank/DDBJ whole genome shotgun (WGS) entry which is preliminary data.</text>
</comment>
<dbReference type="InterPro" id="IPR001623">
    <property type="entry name" value="DnaJ_domain"/>
</dbReference>
<dbReference type="GO" id="GO:0051082">
    <property type="term" value="F:unfolded protein binding"/>
    <property type="evidence" value="ECO:0007669"/>
    <property type="project" value="InterPro"/>
</dbReference>
<dbReference type="SUPFAM" id="SSF46565">
    <property type="entry name" value="Chaperone J-domain"/>
    <property type="match status" value="1"/>
</dbReference>
<evidence type="ECO:0000313" key="4">
    <source>
        <dbReference type="Proteomes" id="UP000274822"/>
    </source>
</evidence>
<feature type="region of interest" description="Disordered" evidence="1">
    <location>
        <begin position="259"/>
        <end position="333"/>
    </location>
</feature>
<accession>A0A433QNH4</accession>
<evidence type="ECO:0000313" key="3">
    <source>
        <dbReference type="EMBL" id="RUS31324.1"/>
    </source>
</evidence>
<dbReference type="AlphaFoldDB" id="A0A433QNH4"/>
<keyword evidence="4" id="KW-1185">Reference proteome</keyword>
<dbReference type="PANTHER" id="PTHR45168">
    <property type="entry name" value="DNAJ HOMOLOG SUBFAMILY B MEMBER 2"/>
    <property type="match status" value="1"/>
</dbReference>
<proteinExistence type="predicted"/>
<dbReference type="Proteomes" id="UP000274822">
    <property type="component" value="Unassembled WGS sequence"/>
</dbReference>
<organism evidence="3 4">
    <name type="scientific">Jimgerdemannia flammicorona</name>
    <dbReference type="NCBI Taxonomy" id="994334"/>
    <lineage>
        <taxon>Eukaryota</taxon>
        <taxon>Fungi</taxon>
        <taxon>Fungi incertae sedis</taxon>
        <taxon>Mucoromycota</taxon>
        <taxon>Mucoromycotina</taxon>
        <taxon>Endogonomycetes</taxon>
        <taxon>Endogonales</taxon>
        <taxon>Endogonaceae</taxon>
        <taxon>Jimgerdemannia</taxon>
    </lineage>
</organism>
<evidence type="ECO:0000259" key="2">
    <source>
        <dbReference type="PROSITE" id="PS50076"/>
    </source>
</evidence>
<dbReference type="GO" id="GO:0030544">
    <property type="term" value="F:Hsp70 protein binding"/>
    <property type="evidence" value="ECO:0007669"/>
    <property type="project" value="InterPro"/>
</dbReference>
<reference evidence="3 4" key="1">
    <citation type="journal article" date="2018" name="New Phytol.">
        <title>Phylogenomics of Endogonaceae and evolution of mycorrhizas within Mucoromycota.</title>
        <authorList>
            <person name="Chang Y."/>
            <person name="Desiro A."/>
            <person name="Na H."/>
            <person name="Sandor L."/>
            <person name="Lipzen A."/>
            <person name="Clum A."/>
            <person name="Barry K."/>
            <person name="Grigoriev I.V."/>
            <person name="Martin F.M."/>
            <person name="Stajich J.E."/>
            <person name="Smith M.E."/>
            <person name="Bonito G."/>
            <person name="Spatafora J.W."/>
        </authorList>
    </citation>
    <scope>NUCLEOTIDE SEQUENCE [LARGE SCALE GENOMIC DNA]</scope>
    <source>
        <strain evidence="3 4">AD002</strain>
    </source>
</reference>
<dbReference type="InterPro" id="IPR043183">
    <property type="entry name" value="DNJB2/6-like"/>
</dbReference>
<feature type="domain" description="J" evidence="2">
    <location>
        <begin position="2"/>
        <end position="58"/>
    </location>
</feature>
<dbReference type="PRINTS" id="PR00625">
    <property type="entry name" value="JDOMAIN"/>
</dbReference>
<gene>
    <name evidence="3" type="ORF">BC938DRAFT_478059</name>
</gene>
<feature type="compositionally biased region" description="Polar residues" evidence="1">
    <location>
        <begin position="260"/>
        <end position="275"/>
    </location>
</feature>
<evidence type="ECO:0000256" key="1">
    <source>
        <dbReference type="SAM" id="MobiDB-lite"/>
    </source>
</evidence>
<protein>
    <submittedName>
        <fullName evidence="3">DnaJ domain-containing protein</fullName>
    </submittedName>
</protein>
<dbReference type="Gene3D" id="1.10.287.110">
    <property type="entry name" value="DnaJ domain"/>
    <property type="match status" value="1"/>
</dbReference>